<dbReference type="InterPro" id="IPR036366">
    <property type="entry name" value="PGBDSf"/>
</dbReference>
<feature type="signal peptide" evidence="1">
    <location>
        <begin position="1"/>
        <end position="34"/>
    </location>
</feature>
<feature type="domain" description="Peptidoglycan binding-like" evidence="2">
    <location>
        <begin position="82"/>
        <end position="130"/>
    </location>
</feature>
<feature type="chain" id="PRO_5009584116" description="Peptidoglycan binding-like domain-containing protein" evidence="1">
    <location>
        <begin position="35"/>
        <end position="675"/>
    </location>
</feature>
<evidence type="ECO:0000313" key="3">
    <source>
        <dbReference type="EMBL" id="OHA59318.1"/>
    </source>
</evidence>
<sequence>MTELLNKSVKAVAGLAVSAGLILALIVAPSTASAQTNAQLQAQIQILLAQVQALRVQLAGTVNPGLYCNFSFNRGLGQGSVGTDVQNLQRFLNSVPGILVATVGAGARGQETTYYGPRTAAAVSAFQMRYSADVLAPLGLVRGTGYFGLSSRTKAIYLCAAQPPVVIPPDEDDDMDDGRVLEGGAGSIDNYELISGLNNEEVGEGDDDVEVAGLEIEVDAGSDIRLVAVRLVFNEGTANRDFDRYADEVSLWLDGEEVARIDAQEFTDDNNFSSTLTLDDSAIIRRGETGELIVAVSGISNLDSADEGDTWTVDFTNVRFEDAVGSSLSENPNTDTRSFSFESFSDAQNVELSIDEFDDEINETQVIEVDESSDTDNVAILSFTMEAEGGSDIFIDSIPVRFDVTGATNLEDVVNTVYLYMSDERVGSENLGSSLGTDETIVFDDLDIEIAAGQSEEFEIRADFNDLAGDLDEGDTIMVRITETETDSANFDAEDEAGNDLEDNEVTGQAQSDAHAVYLSGITVDFVSVTENKTLVADDAGEEDQVTFKFVFDVISFGGDVYLDKEVVAEASPTTATDGHSFATTSQSTTGDTTVSSVITASNTDSGDTSTSFIVDEGDTRRFTITIVSEAGVDGVIQQQITGIKWDTDAGDAHANLYDFNLDEFLSDIVSVNVL</sequence>
<dbReference type="AlphaFoldDB" id="A0A1G2QG06"/>
<dbReference type="Gene3D" id="1.10.101.10">
    <property type="entry name" value="PGBD-like superfamily/PGBD"/>
    <property type="match status" value="1"/>
</dbReference>
<organism evidence="3 4">
    <name type="scientific">Candidatus Vogelbacteria bacterium RIFOXYD1_FULL_46_19</name>
    <dbReference type="NCBI Taxonomy" id="1802439"/>
    <lineage>
        <taxon>Bacteria</taxon>
        <taxon>Candidatus Vogeliibacteriota</taxon>
    </lineage>
</organism>
<proteinExistence type="predicted"/>
<dbReference type="SUPFAM" id="SSF47090">
    <property type="entry name" value="PGBD-like"/>
    <property type="match status" value="1"/>
</dbReference>
<evidence type="ECO:0000313" key="4">
    <source>
        <dbReference type="Proteomes" id="UP000177838"/>
    </source>
</evidence>
<dbReference type="STRING" id="1802439.A2589_03375"/>
<evidence type="ECO:0000256" key="1">
    <source>
        <dbReference type="SAM" id="SignalP"/>
    </source>
</evidence>
<dbReference type="InterPro" id="IPR036365">
    <property type="entry name" value="PGBD-like_sf"/>
</dbReference>
<comment type="caution">
    <text evidence="3">The sequence shown here is derived from an EMBL/GenBank/DDBJ whole genome shotgun (WGS) entry which is preliminary data.</text>
</comment>
<name>A0A1G2QG06_9BACT</name>
<dbReference type="EMBL" id="MHTK01000007">
    <property type="protein sequence ID" value="OHA59318.1"/>
    <property type="molecule type" value="Genomic_DNA"/>
</dbReference>
<accession>A0A1G2QG06</accession>
<dbReference type="InterPro" id="IPR002477">
    <property type="entry name" value="Peptidoglycan-bd-like"/>
</dbReference>
<gene>
    <name evidence="3" type="ORF">A2589_03375</name>
</gene>
<keyword evidence="1" id="KW-0732">Signal</keyword>
<reference evidence="3 4" key="1">
    <citation type="journal article" date="2016" name="Nat. Commun.">
        <title>Thousands of microbial genomes shed light on interconnected biogeochemical processes in an aquifer system.</title>
        <authorList>
            <person name="Anantharaman K."/>
            <person name="Brown C.T."/>
            <person name="Hug L.A."/>
            <person name="Sharon I."/>
            <person name="Castelle C.J."/>
            <person name="Probst A.J."/>
            <person name="Thomas B.C."/>
            <person name="Singh A."/>
            <person name="Wilkins M.J."/>
            <person name="Karaoz U."/>
            <person name="Brodie E.L."/>
            <person name="Williams K.H."/>
            <person name="Hubbard S.S."/>
            <person name="Banfield J.F."/>
        </authorList>
    </citation>
    <scope>NUCLEOTIDE SEQUENCE [LARGE SCALE GENOMIC DNA]</scope>
</reference>
<evidence type="ECO:0000259" key="2">
    <source>
        <dbReference type="Pfam" id="PF01471"/>
    </source>
</evidence>
<protein>
    <recommendedName>
        <fullName evidence="2">Peptidoglycan binding-like domain-containing protein</fullName>
    </recommendedName>
</protein>
<dbReference type="Pfam" id="PF01471">
    <property type="entry name" value="PG_binding_1"/>
    <property type="match status" value="1"/>
</dbReference>
<dbReference type="Proteomes" id="UP000177838">
    <property type="component" value="Unassembled WGS sequence"/>
</dbReference>